<dbReference type="EMBL" id="CAADRA010007213">
    <property type="protein sequence ID" value="VFT99420.1"/>
    <property type="molecule type" value="Genomic_DNA"/>
</dbReference>
<dbReference type="OrthoDB" id="81674at2759"/>
<protein>
    <submittedName>
        <fullName evidence="2">Aste57867_22767 protein</fullName>
    </submittedName>
</protein>
<gene>
    <name evidence="2" type="primary">Aste57867_22767</name>
    <name evidence="1" type="ORF">As57867_022697</name>
    <name evidence="2" type="ORF">ASTE57867_22767</name>
</gene>
<name>A0A485LQP7_9STRA</name>
<organism evidence="2 3">
    <name type="scientific">Aphanomyces stellatus</name>
    <dbReference type="NCBI Taxonomy" id="120398"/>
    <lineage>
        <taxon>Eukaryota</taxon>
        <taxon>Sar</taxon>
        <taxon>Stramenopiles</taxon>
        <taxon>Oomycota</taxon>
        <taxon>Saprolegniomycetes</taxon>
        <taxon>Saprolegniales</taxon>
        <taxon>Verrucalvaceae</taxon>
        <taxon>Aphanomyces</taxon>
    </lineage>
</organism>
<accession>A0A485LQP7</accession>
<proteinExistence type="predicted"/>
<sequence>MPQTLQNDANVFIMKYKNELTGKGKTGNDEIEHPGWFDFMVVCLQDKVGMSAAHIVSSAPHVESEAEKYFQPEQNAFLAGKPRIPWNPPPKKKSDVDKLHQTLVKLVDHVTAGPIREVSEIQEFKSKLQKLDEKFEQFKDFMISRLG</sequence>
<reference evidence="1" key="2">
    <citation type="submission" date="2019-06" db="EMBL/GenBank/DDBJ databases">
        <title>Genomics analysis of Aphanomyces spp. identifies a new class of oomycete effector associated with host adaptation.</title>
        <authorList>
            <person name="Gaulin E."/>
        </authorList>
    </citation>
    <scope>NUCLEOTIDE SEQUENCE</scope>
    <source>
        <strain evidence="1">CBS 578.67</strain>
    </source>
</reference>
<reference evidence="2 3" key="1">
    <citation type="submission" date="2019-03" db="EMBL/GenBank/DDBJ databases">
        <authorList>
            <person name="Gaulin E."/>
            <person name="Dumas B."/>
        </authorList>
    </citation>
    <scope>NUCLEOTIDE SEQUENCE [LARGE SCALE GENOMIC DNA]</scope>
    <source>
        <strain evidence="2">CBS 568.67</strain>
    </source>
</reference>
<evidence type="ECO:0000313" key="3">
    <source>
        <dbReference type="Proteomes" id="UP000332933"/>
    </source>
</evidence>
<evidence type="ECO:0000313" key="1">
    <source>
        <dbReference type="EMBL" id="KAF0685313.1"/>
    </source>
</evidence>
<dbReference type="Proteomes" id="UP000332933">
    <property type="component" value="Unassembled WGS sequence"/>
</dbReference>
<dbReference type="EMBL" id="VJMH01007187">
    <property type="protein sequence ID" value="KAF0685313.1"/>
    <property type="molecule type" value="Genomic_DNA"/>
</dbReference>
<keyword evidence="3" id="KW-1185">Reference proteome</keyword>
<dbReference type="AlphaFoldDB" id="A0A485LQP7"/>
<evidence type="ECO:0000313" key="2">
    <source>
        <dbReference type="EMBL" id="VFT99420.1"/>
    </source>
</evidence>